<dbReference type="STRING" id="144197.ENSSPAP00000010877"/>
<keyword evidence="2" id="KW-0677">Repeat</keyword>
<dbReference type="InterPro" id="IPR051261">
    <property type="entry name" value="NLR"/>
</dbReference>
<dbReference type="Pfam" id="PF13516">
    <property type="entry name" value="LRR_6"/>
    <property type="match status" value="3"/>
</dbReference>
<dbReference type="InterPro" id="IPR032675">
    <property type="entry name" value="LRR_dom_sf"/>
</dbReference>
<dbReference type="SUPFAM" id="SSF52047">
    <property type="entry name" value="RNI-like"/>
    <property type="match status" value="1"/>
</dbReference>
<evidence type="ECO:0008006" key="4">
    <source>
        <dbReference type="Google" id="ProtNLM"/>
    </source>
</evidence>
<keyword evidence="1" id="KW-0433">Leucine-rich repeat</keyword>
<evidence type="ECO:0000256" key="1">
    <source>
        <dbReference type="ARBA" id="ARBA00022614"/>
    </source>
</evidence>
<dbReference type="PANTHER" id="PTHR24106">
    <property type="entry name" value="NACHT, LRR AND CARD DOMAINS-CONTAINING"/>
    <property type="match status" value="1"/>
</dbReference>
<dbReference type="GeneTree" id="ENSGT01150000286904"/>
<dbReference type="InterPro" id="IPR001611">
    <property type="entry name" value="Leu-rich_rpt"/>
</dbReference>
<sequence length="248" mass="27927">LQDPGMKQLCSFLESPHCRLKTLRLRSCSLSDSRCHSLVSALKSNPSHLTELVLSYNSLQDDAVVEQLCGFLENPHCRLQFLWSVYCKRSFCFMNFYPLTAKFLLFIFSLFLDCLWACKLSGVSCEFLVSALNSNPSHLTHLDLSSNQLQDSGVKQLCGFLESPHCKLETLRLVCCSLSGSSCVSLVSALKSNPSHLTHLDLNQNKLQESEVKQLSELVESPHCRLETLKSVDSPCCFQKYCTKHSQH</sequence>
<dbReference type="Gene3D" id="3.80.10.10">
    <property type="entry name" value="Ribonuclease Inhibitor"/>
    <property type="match status" value="2"/>
</dbReference>
<proteinExistence type="predicted"/>
<name>A0A3B5AB98_9TELE</name>
<dbReference type="Ensembl" id="ENSSPAT00000011062.1">
    <property type="protein sequence ID" value="ENSSPAP00000010877.1"/>
    <property type="gene ID" value="ENSSPAG00000008257.1"/>
</dbReference>
<evidence type="ECO:0000313" key="3">
    <source>
        <dbReference type="Ensembl" id="ENSSPAP00000010877.1"/>
    </source>
</evidence>
<protein>
    <recommendedName>
        <fullName evidence="4">NACHT LRR and PYD domain-containing protein</fullName>
    </recommendedName>
</protein>
<accession>A0A3B5AB98</accession>
<evidence type="ECO:0000256" key="2">
    <source>
        <dbReference type="ARBA" id="ARBA00022737"/>
    </source>
</evidence>
<dbReference type="SMART" id="SM00368">
    <property type="entry name" value="LRR_RI"/>
    <property type="match status" value="5"/>
</dbReference>
<organism evidence="3">
    <name type="scientific">Stegastes partitus</name>
    <name type="common">bicolor damselfish</name>
    <dbReference type="NCBI Taxonomy" id="144197"/>
    <lineage>
        <taxon>Eukaryota</taxon>
        <taxon>Metazoa</taxon>
        <taxon>Chordata</taxon>
        <taxon>Craniata</taxon>
        <taxon>Vertebrata</taxon>
        <taxon>Euteleostomi</taxon>
        <taxon>Actinopterygii</taxon>
        <taxon>Neopterygii</taxon>
        <taxon>Teleostei</taxon>
        <taxon>Neoteleostei</taxon>
        <taxon>Acanthomorphata</taxon>
        <taxon>Ovalentaria</taxon>
        <taxon>Pomacentridae</taxon>
        <taxon>Stegastes</taxon>
    </lineage>
</organism>
<reference evidence="3" key="1">
    <citation type="submission" date="2023-09" db="UniProtKB">
        <authorList>
            <consortium name="Ensembl"/>
        </authorList>
    </citation>
    <scope>IDENTIFICATION</scope>
</reference>
<dbReference type="AlphaFoldDB" id="A0A3B5AB98"/>